<dbReference type="EMBL" id="CP001751">
    <property type="protein sequence ID" value="ADE40594.1"/>
    <property type="molecule type" value="Genomic_DNA"/>
</dbReference>
<name>D5BPU2_PUNMI</name>
<keyword evidence="3 6" id="KW-0012">Acyltransferase</keyword>
<protein>
    <submittedName>
        <fullName evidence="6">Phospholipid/glycerol acyltransferase</fullName>
        <ecNumber evidence="6">2.3.1.51</ecNumber>
    </submittedName>
</protein>
<dbReference type="PANTHER" id="PTHR10434">
    <property type="entry name" value="1-ACYL-SN-GLYCEROL-3-PHOSPHATE ACYLTRANSFERASE"/>
    <property type="match status" value="1"/>
</dbReference>
<dbReference type="eggNOG" id="COG0204">
    <property type="taxonomic scope" value="Bacteria"/>
</dbReference>
<feature type="transmembrane region" description="Helical" evidence="4">
    <location>
        <begin position="12"/>
        <end position="30"/>
    </location>
</feature>
<evidence type="ECO:0000256" key="3">
    <source>
        <dbReference type="ARBA" id="ARBA00023315"/>
    </source>
</evidence>
<evidence type="ECO:0000259" key="5">
    <source>
        <dbReference type="SMART" id="SM00563"/>
    </source>
</evidence>
<evidence type="ECO:0000313" key="6">
    <source>
        <dbReference type="EMBL" id="ADE40594.1"/>
    </source>
</evidence>
<dbReference type="Proteomes" id="UP000007460">
    <property type="component" value="Chromosome"/>
</dbReference>
<comment type="pathway">
    <text evidence="1">Lipid metabolism.</text>
</comment>
<evidence type="ECO:0000256" key="1">
    <source>
        <dbReference type="ARBA" id="ARBA00005189"/>
    </source>
</evidence>
<keyword evidence="4" id="KW-1133">Transmembrane helix</keyword>
<dbReference type="GO" id="GO:0003841">
    <property type="term" value="F:1-acylglycerol-3-phosphate O-acyltransferase activity"/>
    <property type="evidence" value="ECO:0007669"/>
    <property type="project" value="UniProtKB-EC"/>
</dbReference>
<keyword evidence="4" id="KW-0812">Transmembrane</keyword>
<evidence type="ECO:0000313" key="7">
    <source>
        <dbReference type="Proteomes" id="UP000007460"/>
    </source>
</evidence>
<evidence type="ECO:0000256" key="2">
    <source>
        <dbReference type="ARBA" id="ARBA00022679"/>
    </source>
</evidence>
<dbReference type="AlphaFoldDB" id="D5BPU2"/>
<keyword evidence="4" id="KW-0472">Membrane</keyword>
<sequence>MVYLRSFLFNSLFYLMTTLIVVLLLPLLLLPRQVVWCVARFWGWTTSKMLYICGIDHDIIGDMHLDETVIYAAKHQSAWETIVLYATLKAPITVMKRELLFLPFIGFFFLRAGCIAVNRSGGMKALRELRAAALRIRDNPRSILIFPQGTRVMPRTPHDYQIGIFTLYDTTGFTVIPIALDSGRVWPRNSWLKFPGRVQVRFLEPIKPGLTRKQFMSTLETRIESEVAILEANEVA</sequence>
<dbReference type="KEGG" id="apb:SAR116_2351"/>
<accession>D5BPU2</accession>
<gene>
    <name evidence="6" type="ordered locus">SAR116_2351</name>
</gene>
<evidence type="ECO:0000256" key="4">
    <source>
        <dbReference type="SAM" id="Phobius"/>
    </source>
</evidence>
<dbReference type="CDD" id="cd07989">
    <property type="entry name" value="LPLAT_AGPAT-like"/>
    <property type="match status" value="1"/>
</dbReference>
<keyword evidence="2 6" id="KW-0808">Transferase</keyword>
<dbReference type="SUPFAM" id="SSF69593">
    <property type="entry name" value="Glycerol-3-phosphate (1)-acyltransferase"/>
    <property type="match status" value="1"/>
</dbReference>
<dbReference type="GO" id="GO:0006654">
    <property type="term" value="P:phosphatidic acid biosynthetic process"/>
    <property type="evidence" value="ECO:0007669"/>
    <property type="project" value="TreeGrafter"/>
</dbReference>
<organism evidence="6 7">
    <name type="scientific">Puniceispirillum marinum (strain IMCC1322)</name>
    <dbReference type="NCBI Taxonomy" id="488538"/>
    <lineage>
        <taxon>Bacteria</taxon>
        <taxon>Pseudomonadati</taxon>
        <taxon>Pseudomonadota</taxon>
        <taxon>Alphaproteobacteria</taxon>
        <taxon>Candidatus Puniceispirillales</taxon>
        <taxon>Candidatus Puniceispirillaceae</taxon>
        <taxon>Candidatus Puniceispirillum</taxon>
    </lineage>
</organism>
<dbReference type="SMART" id="SM00563">
    <property type="entry name" value="PlsC"/>
    <property type="match status" value="1"/>
</dbReference>
<feature type="domain" description="Phospholipid/glycerol acyltransferase" evidence="5">
    <location>
        <begin position="69"/>
        <end position="183"/>
    </location>
</feature>
<keyword evidence="7" id="KW-1185">Reference proteome</keyword>
<dbReference type="EC" id="2.3.1.51" evidence="6"/>
<proteinExistence type="predicted"/>
<dbReference type="OrthoDB" id="5290997at2"/>
<dbReference type="STRING" id="488538.SAR116_2351"/>
<reference evidence="6 7" key="1">
    <citation type="journal article" date="2010" name="J. Bacteriol.">
        <title>Complete genome sequence of "Candidatus Puniceispirillum marinum" IMCC1322, a representative of the SAR116 clade in the Alphaproteobacteria.</title>
        <authorList>
            <person name="Oh H.M."/>
            <person name="Kwon K.K."/>
            <person name="Kang I."/>
            <person name="Kang S.G."/>
            <person name="Lee J.H."/>
            <person name="Kim S.J."/>
            <person name="Cho J.C."/>
        </authorList>
    </citation>
    <scope>NUCLEOTIDE SEQUENCE [LARGE SCALE GENOMIC DNA]</scope>
    <source>
        <strain evidence="6 7">IMCC1322</strain>
    </source>
</reference>
<feature type="transmembrane region" description="Helical" evidence="4">
    <location>
        <begin position="99"/>
        <end position="117"/>
    </location>
</feature>
<dbReference type="Pfam" id="PF01553">
    <property type="entry name" value="Acyltransferase"/>
    <property type="match status" value="1"/>
</dbReference>
<dbReference type="InterPro" id="IPR002123">
    <property type="entry name" value="Plipid/glycerol_acylTrfase"/>
</dbReference>
<dbReference type="PANTHER" id="PTHR10434:SF40">
    <property type="entry name" value="1-ACYL-SN-GLYCEROL-3-PHOSPHATE ACYLTRANSFERASE"/>
    <property type="match status" value="1"/>
</dbReference>
<dbReference type="HOGENOM" id="CLU_027938_5_1_5"/>